<reference evidence="2 3" key="1">
    <citation type="journal article" date="2011" name="J. Bacteriol.">
        <title>Genome sequence of Chthoniobacter flavus Ellin428, an aerobic heterotrophic soil bacterium.</title>
        <authorList>
            <person name="Kant R."/>
            <person name="van Passel M.W."/>
            <person name="Palva A."/>
            <person name="Lucas S."/>
            <person name="Lapidus A."/>
            <person name="Glavina Del Rio T."/>
            <person name="Dalin E."/>
            <person name="Tice H."/>
            <person name="Bruce D."/>
            <person name="Goodwin L."/>
            <person name="Pitluck S."/>
            <person name="Larimer F.W."/>
            <person name="Land M.L."/>
            <person name="Hauser L."/>
            <person name="Sangwan P."/>
            <person name="de Vos W.M."/>
            <person name="Janssen P.H."/>
            <person name="Smidt H."/>
        </authorList>
    </citation>
    <scope>NUCLEOTIDE SEQUENCE [LARGE SCALE GENOMIC DNA]</scope>
    <source>
        <strain evidence="2 3">Ellin428</strain>
    </source>
</reference>
<name>B4CZN3_9BACT</name>
<organism evidence="2 3">
    <name type="scientific">Chthoniobacter flavus Ellin428</name>
    <dbReference type="NCBI Taxonomy" id="497964"/>
    <lineage>
        <taxon>Bacteria</taxon>
        <taxon>Pseudomonadati</taxon>
        <taxon>Verrucomicrobiota</taxon>
        <taxon>Spartobacteria</taxon>
        <taxon>Chthoniobacterales</taxon>
        <taxon>Chthoniobacteraceae</taxon>
        <taxon>Chthoniobacter</taxon>
    </lineage>
</organism>
<dbReference type="RefSeq" id="WP_006979446.1">
    <property type="nucleotide sequence ID" value="NZ_ABVL01000005.1"/>
</dbReference>
<evidence type="ECO:0000256" key="1">
    <source>
        <dbReference type="SAM" id="MobiDB-lite"/>
    </source>
</evidence>
<dbReference type="AlphaFoldDB" id="B4CZN3"/>
<dbReference type="STRING" id="497964.CfE428DRAFT_2121"/>
<proteinExistence type="predicted"/>
<keyword evidence="3" id="KW-1185">Reference proteome</keyword>
<sequence length="149" mass="16456" precursor="true">MRETTLLAIVAAAALLGMGLGYVLMPKRPAPIAQATVLVTPDVPAQTLTKVNPDAGKDIPEAGQPDPASTPEAIHAWRRQDKDAIKQRISALSNADAEQLCFTLQLIPRDEVFDKINVKGRLNRHIDDMRMDAEFGDIDTAFRDLRRDR</sequence>
<gene>
    <name evidence="2" type="ORF">CfE428DRAFT_2121</name>
</gene>
<dbReference type="Proteomes" id="UP000005824">
    <property type="component" value="Unassembled WGS sequence"/>
</dbReference>
<accession>B4CZN3</accession>
<dbReference type="EMBL" id="ABVL01000005">
    <property type="protein sequence ID" value="EDY20197.1"/>
    <property type="molecule type" value="Genomic_DNA"/>
</dbReference>
<dbReference type="InParanoid" id="B4CZN3"/>
<protein>
    <submittedName>
        <fullName evidence="2">Uncharacterized protein</fullName>
    </submittedName>
</protein>
<evidence type="ECO:0000313" key="2">
    <source>
        <dbReference type="EMBL" id="EDY20197.1"/>
    </source>
</evidence>
<evidence type="ECO:0000313" key="3">
    <source>
        <dbReference type="Proteomes" id="UP000005824"/>
    </source>
</evidence>
<comment type="caution">
    <text evidence="2">The sequence shown here is derived from an EMBL/GenBank/DDBJ whole genome shotgun (WGS) entry which is preliminary data.</text>
</comment>
<feature type="region of interest" description="Disordered" evidence="1">
    <location>
        <begin position="49"/>
        <end position="70"/>
    </location>
</feature>